<dbReference type="HOGENOM" id="CLU_124381_0_0_7"/>
<dbReference type="AlphaFoldDB" id="W4LE94"/>
<accession>W4LE94</accession>
<dbReference type="Proteomes" id="UP000019141">
    <property type="component" value="Unassembled WGS sequence"/>
</dbReference>
<reference evidence="3 4" key="1">
    <citation type="journal article" date="2014" name="Nature">
        <title>An environmental bacterial taxon with a large and distinct metabolic repertoire.</title>
        <authorList>
            <person name="Wilson M.C."/>
            <person name="Mori T."/>
            <person name="Ruckert C."/>
            <person name="Uria A.R."/>
            <person name="Helf M.J."/>
            <person name="Takada K."/>
            <person name="Gernert C."/>
            <person name="Steffens U.A."/>
            <person name="Heycke N."/>
            <person name="Schmitt S."/>
            <person name="Rinke C."/>
            <person name="Helfrich E.J."/>
            <person name="Brachmann A.O."/>
            <person name="Gurgui C."/>
            <person name="Wakimoto T."/>
            <person name="Kracht M."/>
            <person name="Crusemann M."/>
            <person name="Hentschel U."/>
            <person name="Abe I."/>
            <person name="Matsunaga S."/>
            <person name="Kalinowski J."/>
            <person name="Takeyama H."/>
            <person name="Piel J."/>
        </authorList>
    </citation>
    <scope>NUCLEOTIDE SEQUENCE [LARGE SCALE GENOMIC DNA]</scope>
    <source>
        <strain evidence="4">TSY1</strain>
    </source>
</reference>
<protein>
    <submittedName>
        <fullName evidence="3">Uncharacterized protein</fullName>
    </submittedName>
</protein>
<feature type="region of interest" description="Disordered" evidence="1">
    <location>
        <begin position="155"/>
        <end position="192"/>
    </location>
</feature>
<feature type="transmembrane region" description="Helical" evidence="2">
    <location>
        <begin position="30"/>
        <end position="48"/>
    </location>
</feature>
<keyword evidence="4" id="KW-1185">Reference proteome</keyword>
<name>W4LE94_ENTF1</name>
<keyword evidence="2" id="KW-0472">Membrane</keyword>
<evidence type="ECO:0000256" key="2">
    <source>
        <dbReference type="SAM" id="Phobius"/>
    </source>
</evidence>
<dbReference type="EMBL" id="AZHW01000809">
    <property type="protein sequence ID" value="ETW96287.1"/>
    <property type="molecule type" value="Genomic_DNA"/>
</dbReference>
<proteinExistence type="predicted"/>
<feature type="compositionally biased region" description="Low complexity" evidence="1">
    <location>
        <begin position="158"/>
        <end position="174"/>
    </location>
</feature>
<sequence>MRKTSLGHGILAACVLSGLSVPLMLGLQWIGGGSAMLMAGLGLGYLAYLLAISPSRRGRLILGLGSAALLIGVCIVSPVSGMVGLLAVGLIWLMRSVLFYAGILPALWDGVLCILSVVCALGTVMATQSVWLTVWVFFLLQALFVYIPQRFAPSPHGPARSRSQAESPSSSDAFARAHRAAEDALQAMAQRA</sequence>
<evidence type="ECO:0000313" key="3">
    <source>
        <dbReference type="EMBL" id="ETW96287.1"/>
    </source>
</evidence>
<feature type="transmembrane region" description="Helical" evidence="2">
    <location>
        <begin position="99"/>
        <end position="122"/>
    </location>
</feature>
<evidence type="ECO:0000313" key="4">
    <source>
        <dbReference type="Proteomes" id="UP000019141"/>
    </source>
</evidence>
<evidence type="ECO:0000256" key="1">
    <source>
        <dbReference type="SAM" id="MobiDB-lite"/>
    </source>
</evidence>
<gene>
    <name evidence="3" type="ORF">ETSY1_27230</name>
</gene>
<comment type="caution">
    <text evidence="3">The sequence shown here is derived from an EMBL/GenBank/DDBJ whole genome shotgun (WGS) entry which is preliminary data.</text>
</comment>
<feature type="transmembrane region" description="Helical" evidence="2">
    <location>
        <begin position="129"/>
        <end position="147"/>
    </location>
</feature>
<organism evidence="3 4">
    <name type="scientific">Entotheonella factor</name>
    <dbReference type="NCBI Taxonomy" id="1429438"/>
    <lineage>
        <taxon>Bacteria</taxon>
        <taxon>Pseudomonadati</taxon>
        <taxon>Nitrospinota/Tectimicrobiota group</taxon>
        <taxon>Candidatus Tectimicrobiota</taxon>
        <taxon>Candidatus Entotheonellia</taxon>
        <taxon>Candidatus Entotheonellales</taxon>
        <taxon>Candidatus Entotheonellaceae</taxon>
        <taxon>Candidatus Entotheonella</taxon>
    </lineage>
</organism>
<keyword evidence="2" id="KW-0812">Transmembrane</keyword>
<feature type="transmembrane region" description="Helical" evidence="2">
    <location>
        <begin position="60"/>
        <end position="93"/>
    </location>
</feature>
<feature type="compositionally biased region" description="Low complexity" evidence="1">
    <location>
        <begin position="183"/>
        <end position="192"/>
    </location>
</feature>
<keyword evidence="2" id="KW-1133">Transmembrane helix</keyword>